<feature type="transmembrane region" description="Helical" evidence="2">
    <location>
        <begin position="213"/>
        <end position="233"/>
    </location>
</feature>
<name>A0A6N2S207_9BACT</name>
<dbReference type="OrthoDB" id="199433at2"/>
<feature type="transmembrane region" description="Helical" evidence="2">
    <location>
        <begin position="128"/>
        <end position="145"/>
    </location>
</feature>
<feature type="transmembrane region" description="Helical" evidence="2">
    <location>
        <begin position="12"/>
        <end position="36"/>
    </location>
</feature>
<dbReference type="EMBL" id="CACRSS010000002">
    <property type="protein sequence ID" value="VYS86829.1"/>
    <property type="molecule type" value="Genomic_DNA"/>
</dbReference>
<keyword evidence="2" id="KW-1133">Transmembrane helix</keyword>
<evidence type="ECO:0000256" key="1">
    <source>
        <dbReference type="SAM" id="MobiDB-lite"/>
    </source>
</evidence>
<organism evidence="3">
    <name type="scientific">Akkermansia muciniphila</name>
    <dbReference type="NCBI Taxonomy" id="239935"/>
    <lineage>
        <taxon>Bacteria</taxon>
        <taxon>Pseudomonadati</taxon>
        <taxon>Verrucomicrobiota</taxon>
        <taxon>Verrucomicrobiia</taxon>
        <taxon>Verrucomicrobiales</taxon>
        <taxon>Akkermansiaceae</taxon>
        <taxon>Akkermansia</taxon>
    </lineage>
</organism>
<proteinExistence type="predicted"/>
<feature type="transmembrane region" description="Helical" evidence="2">
    <location>
        <begin position="342"/>
        <end position="362"/>
    </location>
</feature>
<feature type="transmembrane region" description="Helical" evidence="2">
    <location>
        <begin position="399"/>
        <end position="416"/>
    </location>
</feature>
<evidence type="ECO:0000313" key="3">
    <source>
        <dbReference type="EMBL" id="VYS86829.1"/>
    </source>
</evidence>
<sequence length="526" mass="58368">MEQTRKNTDTAFTISGRLLASCAVAYMALPTILFLLGWVRPLFSVPAAMAVAAASVLLCVKLPVPTLHFTRRQLAVYLCALLLSLLWLLAGGITGVALQHADFVVRNPIYETLIRCDWPLAEADGRHFIYYLAFWLPPALICKCFSWSDVFIANYVLTAWIELGLALALTVLWGKFRMATLLFLVLLIFQGPLDGVVRWSVHLFNPQGQTAHELYLTVLAFFGGVAPTMQLHYTFHHTTLLWLFLAMAVAWDIPPRHQLFLASLCLLASPIGSLGLLVFIAVRALVRRIPARQYFSSWTVLAGGALVLLAGIYFTSSNGNNRIRLTWEDSPFDLLRHGGWKFWGALAGSWLLTVGAPAVLLFRRFKKDDLFWTALAVLTLTYFIYIGSVGGYNEFCYKASSVSFFCLALLFTRIFAEPVGTRPWRAWCVCYLALAALPSLSVFAKAAPTLAFTESARLANMQRLWEGHLHHPEHPWNAPLWGSGEGAAFRAAYFQKAGESADGPLRPFSTGMRTDAEPSAAPASRP</sequence>
<keyword evidence="2" id="KW-0472">Membrane</keyword>
<feature type="transmembrane region" description="Helical" evidence="2">
    <location>
        <begin position="369"/>
        <end position="387"/>
    </location>
</feature>
<feature type="transmembrane region" description="Helical" evidence="2">
    <location>
        <begin position="259"/>
        <end position="282"/>
    </location>
</feature>
<dbReference type="RefSeq" id="WP_102722469.1">
    <property type="nucleotide sequence ID" value="NZ_CACRSS010000002.1"/>
</dbReference>
<feature type="transmembrane region" description="Helical" evidence="2">
    <location>
        <begin position="294"/>
        <end position="314"/>
    </location>
</feature>
<feature type="transmembrane region" description="Helical" evidence="2">
    <location>
        <begin position="42"/>
        <end position="62"/>
    </location>
</feature>
<gene>
    <name evidence="3" type="ORF">AMLFYP55_01917</name>
</gene>
<feature type="transmembrane region" description="Helical" evidence="2">
    <location>
        <begin position="74"/>
        <end position="98"/>
    </location>
</feature>
<evidence type="ECO:0008006" key="4">
    <source>
        <dbReference type="Google" id="ProtNLM"/>
    </source>
</evidence>
<feature type="transmembrane region" description="Helical" evidence="2">
    <location>
        <begin position="152"/>
        <end position="173"/>
    </location>
</feature>
<feature type="transmembrane region" description="Helical" evidence="2">
    <location>
        <begin position="428"/>
        <end position="447"/>
    </location>
</feature>
<reference evidence="3" key="1">
    <citation type="submission" date="2019-11" db="EMBL/GenBank/DDBJ databases">
        <authorList>
            <person name="Feng L."/>
        </authorList>
    </citation>
    <scope>NUCLEOTIDE SEQUENCE</scope>
    <source>
        <strain evidence="3">AMuciniphilaLFYP55</strain>
    </source>
</reference>
<dbReference type="AlphaFoldDB" id="A0A6N2S207"/>
<evidence type="ECO:0000256" key="2">
    <source>
        <dbReference type="SAM" id="Phobius"/>
    </source>
</evidence>
<feature type="transmembrane region" description="Helical" evidence="2">
    <location>
        <begin position="179"/>
        <end position="201"/>
    </location>
</feature>
<protein>
    <recommendedName>
        <fullName evidence="4">Glycosyltransferase RgtA/B/C/D-like domain-containing protein</fullName>
    </recommendedName>
</protein>
<feature type="region of interest" description="Disordered" evidence="1">
    <location>
        <begin position="500"/>
        <end position="526"/>
    </location>
</feature>
<accession>A0A6N2S207</accession>
<keyword evidence="2" id="KW-0812">Transmembrane</keyword>